<reference evidence="1 2" key="1">
    <citation type="journal article" date="2018" name="Genome Biol. Evol.">
        <title>Partnering With a Pest: Genomes of Hemlock Woolly Adelgid Symbionts Reveal Atypical Nutritional Provisioning Patterns in Dual-Obligate Bacteria.</title>
        <authorList>
            <person name="Weglarz K.M."/>
            <person name="Havill N.P."/>
            <person name="Burke G.R."/>
            <person name="von Dohlen C.D."/>
        </authorList>
    </citation>
    <scope>NUCLEOTIDE SEQUENCE [LARGE SCALE GENOMIC DNA]</scope>
    <source>
        <strain evidence="1 2">HWA_ENA</strain>
    </source>
</reference>
<organism evidence="1 2">
    <name type="scientific">Candidatus Pseudomonas adelgestsugas</name>
    <dbReference type="NCBI Taxonomy" id="1302376"/>
    <lineage>
        <taxon>Bacteria</taxon>
        <taxon>Pseudomonadati</taxon>
        <taxon>Pseudomonadota</taxon>
        <taxon>Gammaproteobacteria</taxon>
        <taxon>Pseudomonadales</taxon>
        <taxon>Pseudomonadaceae</taxon>
        <taxon>Pseudomonas</taxon>
    </lineage>
</organism>
<gene>
    <name evidence="1" type="ORF">C3B55_00380</name>
</gene>
<sequence length="33" mass="3645">MQPATAEDNNIVILLATYLGTRHLIDNLHIGLN</sequence>
<protein>
    <recommendedName>
        <fullName evidence="3">Pantoate--beta-alanine ligase</fullName>
    </recommendedName>
</protein>
<dbReference type="EMBL" id="CP026512">
    <property type="protein sequence ID" value="QAX81732.1"/>
    <property type="molecule type" value="Genomic_DNA"/>
</dbReference>
<keyword evidence="2" id="KW-1185">Reference proteome</keyword>
<dbReference type="Gene3D" id="6.20.50.60">
    <property type="match status" value="1"/>
</dbReference>
<evidence type="ECO:0000313" key="1">
    <source>
        <dbReference type="EMBL" id="QAX81732.1"/>
    </source>
</evidence>
<name>A0ABX5R7V9_9PSED</name>
<proteinExistence type="predicted"/>
<evidence type="ECO:0000313" key="2">
    <source>
        <dbReference type="Proteomes" id="UP000288953"/>
    </source>
</evidence>
<accession>A0ABX5R7V9</accession>
<evidence type="ECO:0008006" key="3">
    <source>
        <dbReference type="Google" id="ProtNLM"/>
    </source>
</evidence>
<dbReference type="Proteomes" id="UP000288953">
    <property type="component" value="Chromosome"/>
</dbReference>